<feature type="compositionally biased region" description="Basic and acidic residues" evidence="1">
    <location>
        <begin position="290"/>
        <end position="305"/>
    </location>
</feature>
<dbReference type="RefSeq" id="WP_351077474.1">
    <property type="nucleotide sequence ID" value="NZ_JBEOZG010000003.1"/>
</dbReference>
<feature type="compositionally biased region" description="Basic and acidic residues" evidence="1">
    <location>
        <begin position="196"/>
        <end position="256"/>
    </location>
</feature>
<proteinExistence type="predicted"/>
<evidence type="ECO:0000313" key="3">
    <source>
        <dbReference type="Proteomes" id="UP001602058"/>
    </source>
</evidence>
<protein>
    <submittedName>
        <fullName evidence="2">Uncharacterized protein</fullName>
    </submittedName>
</protein>
<dbReference type="SUPFAM" id="SSF57997">
    <property type="entry name" value="Tropomyosin"/>
    <property type="match status" value="1"/>
</dbReference>
<dbReference type="EMBL" id="JBIAWJ010000006">
    <property type="protein sequence ID" value="MFF4522824.1"/>
    <property type="molecule type" value="Genomic_DNA"/>
</dbReference>
<dbReference type="Proteomes" id="UP001602058">
    <property type="component" value="Unassembled WGS sequence"/>
</dbReference>
<gene>
    <name evidence="2" type="ORF">ACFY1D_15570</name>
</gene>
<feature type="region of interest" description="Disordered" evidence="1">
    <location>
        <begin position="161"/>
        <end position="312"/>
    </location>
</feature>
<evidence type="ECO:0000313" key="2">
    <source>
        <dbReference type="EMBL" id="MFF4522824.1"/>
    </source>
</evidence>
<keyword evidence="3" id="KW-1185">Reference proteome</keyword>
<evidence type="ECO:0000256" key="1">
    <source>
        <dbReference type="SAM" id="MobiDB-lite"/>
    </source>
</evidence>
<comment type="caution">
    <text evidence="2">The sequence shown here is derived from an EMBL/GenBank/DDBJ whole genome shotgun (WGS) entry which is preliminary data.</text>
</comment>
<feature type="compositionally biased region" description="Low complexity" evidence="1">
    <location>
        <begin position="176"/>
        <end position="187"/>
    </location>
</feature>
<sequence length="312" mass="34621">MELKGPRRGGGGEHDVEAVLDELYTTPPAHFVPRREELAAAARTAGRAEDARRIHAARRPTLAAWAANLLLRSQPRESRQFLELGSALREAHRTLDPGAIKDLSAQRRRVVTALSRQAVQLALDAGHRLSDTVRHEVESTLNAVLADPDAADRWTTGRLHSALTPPAAFPSGTAQAAGTRPKAARPTTAPPSPRARRTDELAERRRAREEKLTQARRAAEEAARRLRDQRTEHAAAETSLERARDRQNRAEQRVVDAEQQLEQAREALKPAVREQRQAEKQLRASAEALARAEREAHETAREAQRLGRGQRS</sequence>
<organism evidence="2 3">
    <name type="scientific">Streptomyces bluensis</name>
    <dbReference type="NCBI Taxonomy" id="33897"/>
    <lineage>
        <taxon>Bacteria</taxon>
        <taxon>Bacillati</taxon>
        <taxon>Actinomycetota</taxon>
        <taxon>Actinomycetes</taxon>
        <taxon>Kitasatosporales</taxon>
        <taxon>Streptomycetaceae</taxon>
        <taxon>Streptomyces</taxon>
    </lineage>
</organism>
<accession>A0ABW6UHC6</accession>
<reference evidence="2 3" key="1">
    <citation type="submission" date="2024-10" db="EMBL/GenBank/DDBJ databases">
        <title>The Natural Products Discovery Center: Release of the First 8490 Sequenced Strains for Exploring Actinobacteria Biosynthetic Diversity.</title>
        <authorList>
            <person name="Kalkreuter E."/>
            <person name="Kautsar S.A."/>
            <person name="Yang D."/>
            <person name="Bader C.D."/>
            <person name="Teijaro C.N."/>
            <person name="Fluegel L."/>
            <person name="Davis C.M."/>
            <person name="Simpson J.R."/>
            <person name="Lauterbach L."/>
            <person name="Steele A.D."/>
            <person name="Gui C."/>
            <person name="Meng S."/>
            <person name="Li G."/>
            <person name="Viehrig K."/>
            <person name="Ye F."/>
            <person name="Su P."/>
            <person name="Kiefer A.F."/>
            <person name="Nichols A."/>
            <person name="Cepeda A.J."/>
            <person name="Yan W."/>
            <person name="Fan B."/>
            <person name="Jiang Y."/>
            <person name="Adhikari A."/>
            <person name="Zheng C.-J."/>
            <person name="Schuster L."/>
            <person name="Cowan T.M."/>
            <person name="Smanski M.J."/>
            <person name="Chevrette M.G."/>
            <person name="De Carvalho L.P.S."/>
            <person name="Shen B."/>
        </authorList>
    </citation>
    <scope>NUCLEOTIDE SEQUENCE [LARGE SCALE GENOMIC DNA]</scope>
    <source>
        <strain evidence="2 3">NPDC001390</strain>
    </source>
</reference>
<feature type="compositionally biased region" description="Basic and acidic residues" evidence="1">
    <location>
        <begin position="263"/>
        <end position="282"/>
    </location>
</feature>
<name>A0ABW6UHC6_9ACTN</name>